<protein>
    <recommendedName>
        <fullName evidence="3">Ligand-binding SRPBCC domain-containing protein</fullName>
    </recommendedName>
</protein>
<dbReference type="OrthoDB" id="7428016at2"/>
<organism evidence="1 2">
    <name type="scientific">Friedmanniella luteola</name>
    <dbReference type="NCBI Taxonomy" id="546871"/>
    <lineage>
        <taxon>Bacteria</taxon>
        <taxon>Bacillati</taxon>
        <taxon>Actinomycetota</taxon>
        <taxon>Actinomycetes</taxon>
        <taxon>Propionibacteriales</taxon>
        <taxon>Nocardioidaceae</taxon>
        <taxon>Friedmanniella</taxon>
    </lineage>
</organism>
<dbReference type="EMBL" id="LT629749">
    <property type="protein sequence ID" value="SDT41039.1"/>
    <property type="molecule type" value="Genomic_DNA"/>
</dbReference>
<evidence type="ECO:0000313" key="1">
    <source>
        <dbReference type="EMBL" id="SDT41039.1"/>
    </source>
</evidence>
<name>A0A1H2A570_9ACTN</name>
<proteinExistence type="predicted"/>
<keyword evidence="2" id="KW-1185">Reference proteome</keyword>
<evidence type="ECO:0008006" key="3">
    <source>
        <dbReference type="Google" id="ProtNLM"/>
    </source>
</evidence>
<accession>A0A1H2A570</accession>
<dbReference type="AlphaFoldDB" id="A0A1H2A570"/>
<reference evidence="1 2" key="1">
    <citation type="submission" date="2016-10" db="EMBL/GenBank/DDBJ databases">
        <authorList>
            <person name="de Groot N.N."/>
        </authorList>
    </citation>
    <scope>NUCLEOTIDE SEQUENCE [LARGE SCALE GENOMIC DNA]</scope>
    <source>
        <strain evidence="1 2">DSM 21741</strain>
    </source>
</reference>
<evidence type="ECO:0000313" key="2">
    <source>
        <dbReference type="Proteomes" id="UP000199092"/>
    </source>
</evidence>
<dbReference type="RefSeq" id="WP_091415865.1">
    <property type="nucleotide sequence ID" value="NZ_LT629749.1"/>
</dbReference>
<sequence>MRLRLTVLLPCPPERLVAELARTRWLNRLDAPVLRFDPLDPPTFPERWRTADYRVGLRVGGRLPLGQHTLVVRRVLDAGDPLADGPTEIWHDAGHSALVRTWDHRVVVEAVHGMTRCTDVAEIRAGLLTLPAWLFAQVLYRVRGRRLTRLAGHGFADDALDG</sequence>
<dbReference type="STRING" id="546871.SAMN04488543_4224"/>
<dbReference type="Proteomes" id="UP000199092">
    <property type="component" value="Chromosome I"/>
</dbReference>
<gene>
    <name evidence="1" type="ORF">SAMN04488543_4224</name>
</gene>